<dbReference type="InterPro" id="IPR050399">
    <property type="entry name" value="HPr"/>
</dbReference>
<dbReference type="OrthoDB" id="350754at2"/>
<evidence type="ECO:0000259" key="5">
    <source>
        <dbReference type="PROSITE" id="PS51350"/>
    </source>
</evidence>
<dbReference type="Pfam" id="PF00381">
    <property type="entry name" value="PTS-HPr"/>
    <property type="match status" value="1"/>
</dbReference>
<comment type="subcellular location">
    <subcellularLocation>
        <location evidence="1">Cytoplasm</location>
    </subcellularLocation>
</comment>
<evidence type="ECO:0000256" key="1">
    <source>
        <dbReference type="ARBA" id="ARBA00004496"/>
    </source>
</evidence>
<dbReference type="GO" id="GO:0009401">
    <property type="term" value="P:phosphoenolpyruvate-dependent sugar phosphotransferase system"/>
    <property type="evidence" value="ECO:0007669"/>
    <property type="project" value="UniProtKB-KW"/>
</dbReference>
<evidence type="ECO:0000256" key="2">
    <source>
        <dbReference type="ARBA" id="ARBA00010736"/>
    </source>
</evidence>
<keyword evidence="4" id="KW-0598">Phosphotransferase system</keyword>
<dbReference type="PROSITE" id="PS51350">
    <property type="entry name" value="PTS_HPR_DOM"/>
    <property type="match status" value="1"/>
</dbReference>
<dbReference type="InterPro" id="IPR000032">
    <property type="entry name" value="HPr-like"/>
</dbReference>
<dbReference type="GO" id="GO:0005737">
    <property type="term" value="C:cytoplasm"/>
    <property type="evidence" value="ECO:0007669"/>
    <property type="project" value="UniProtKB-SubCell"/>
</dbReference>
<dbReference type="PANTHER" id="PTHR33705:SF2">
    <property type="entry name" value="PHOSPHOCARRIER PROTEIN NPR"/>
    <property type="match status" value="1"/>
</dbReference>
<organism evidence="6 7">
    <name type="scientific">Spirochaeta lutea</name>
    <dbReference type="NCBI Taxonomy" id="1480694"/>
    <lineage>
        <taxon>Bacteria</taxon>
        <taxon>Pseudomonadati</taxon>
        <taxon>Spirochaetota</taxon>
        <taxon>Spirochaetia</taxon>
        <taxon>Spirochaetales</taxon>
        <taxon>Spirochaetaceae</taxon>
        <taxon>Spirochaeta</taxon>
    </lineage>
</organism>
<dbReference type="RefSeq" id="WP_037549642.1">
    <property type="nucleotide sequence ID" value="NZ_JNUP01000071.1"/>
</dbReference>
<accession>A0A098QTD3</accession>
<dbReference type="InterPro" id="IPR035895">
    <property type="entry name" value="HPr-like_sf"/>
</dbReference>
<dbReference type="STRING" id="1480694.DC28_13645"/>
<reference evidence="6 7" key="1">
    <citation type="submission" date="2014-05" db="EMBL/GenBank/DDBJ databases">
        <title>De novo Genome Sequence of Spirocheata sp.</title>
        <authorList>
            <person name="Shivani Y."/>
            <person name="Subhash Y."/>
            <person name="Tushar L."/>
            <person name="Sasikala C."/>
            <person name="Ramana C.V."/>
        </authorList>
    </citation>
    <scope>NUCLEOTIDE SEQUENCE [LARGE SCALE GENOMIC DNA]</scope>
    <source>
        <strain evidence="6 7">JC230</strain>
    </source>
</reference>
<dbReference type="SUPFAM" id="SSF55594">
    <property type="entry name" value="HPr-like"/>
    <property type="match status" value="1"/>
</dbReference>
<comment type="similarity">
    <text evidence="2">Belongs to the HPr family.</text>
</comment>
<gene>
    <name evidence="6" type="ORF">DC28_13645</name>
</gene>
<dbReference type="EMBL" id="JNUP01000071">
    <property type="protein sequence ID" value="KGE70974.1"/>
    <property type="molecule type" value="Genomic_DNA"/>
</dbReference>
<keyword evidence="3" id="KW-0963">Cytoplasm</keyword>
<feature type="domain" description="HPr" evidence="5">
    <location>
        <begin position="1"/>
        <end position="86"/>
    </location>
</feature>
<proteinExistence type="inferred from homology"/>
<dbReference type="NCBIfam" id="TIGR01003">
    <property type="entry name" value="PTS_HPr_family"/>
    <property type="match status" value="1"/>
</dbReference>
<dbReference type="PANTHER" id="PTHR33705">
    <property type="entry name" value="PHOSPHOCARRIER PROTEIN HPR"/>
    <property type="match status" value="1"/>
</dbReference>
<evidence type="ECO:0000256" key="4">
    <source>
        <dbReference type="ARBA" id="ARBA00022683"/>
    </source>
</evidence>
<dbReference type="eggNOG" id="COG1925">
    <property type="taxonomic scope" value="Bacteria"/>
</dbReference>
<evidence type="ECO:0000313" key="7">
    <source>
        <dbReference type="Proteomes" id="UP000029692"/>
    </source>
</evidence>
<name>A0A098QTD3_9SPIO</name>
<dbReference type="CDD" id="cd00367">
    <property type="entry name" value="PTS-HPr_like"/>
    <property type="match status" value="1"/>
</dbReference>
<protein>
    <recommendedName>
        <fullName evidence="5">HPr domain-containing protein</fullName>
    </recommendedName>
</protein>
<evidence type="ECO:0000313" key="6">
    <source>
        <dbReference type="EMBL" id="KGE70974.1"/>
    </source>
</evidence>
<dbReference type="Proteomes" id="UP000029692">
    <property type="component" value="Unassembled WGS sequence"/>
</dbReference>
<evidence type="ECO:0000256" key="3">
    <source>
        <dbReference type="ARBA" id="ARBA00022490"/>
    </source>
</evidence>
<dbReference type="AlphaFoldDB" id="A0A098QTD3"/>
<keyword evidence="7" id="KW-1185">Reference proteome</keyword>
<dbReference type="InterPro" id="IPR002114">
    <property type="entry name" value="PTS_HPr_Ser_P_site"/>
</dbReference>
<dbReference type="PROSITE" id="PS00589">
    <property type="entry name" value="PTS_HPR_SER"/>
    <property type="match status" value="1"/>
</dbReference>
<dbReference type="Gene3D" id="3.30.1340.10">
    <property type="entry name" value="HPr-like"/>
    <property type="match status" value="1"/>
</dbReference>
<comment type="caution">
    <text evidence="6">The sequence shown here is derived from an EMBL/GenBank/DDBJ whole genome shotgun (WGS) entry which is preliminary data.</text>
</comment>
<sequence>MVQNTITIANATGLHTRPAKRIVAKAKEYESTLTLTFGEKQADLKSLLKVMKLGITGRKEVTLSCQGPDEETALAELTHALEHLED</sequence>
<dbReference type="PRINTS" id="PR00107">
    <property type="entry name" value="PHOSPHOCPHPR"/>
</dbReference>